<proteinExistence type="predicted"/>
<evidence type="ECO:0000313" key="2">
    <source>
        <dbReference type="Proteomes" id="UP001140234"/>
    </source>
</evidence>
<protein>
    <submittedName>
        <fullName evidence="1">Uncharacterized protein</fullName>
    </submittedName>
</protein>
<keyword evidence="2" id="KW-1185">Reference proteome</keyword>
<dbReference type="EMBL" id="JANBUJ010000047">
    <property type="protein sequence ID" value="KAJ2774993.1"/>
    <property type="molecule type" value="Genomic_DNA"/>
</dbReference>
<dbReference type="Proteomes" id="UP001140234">
    <property type="component" value="Unassembled WGS sequence"/>
</dbReference>
<accession>A0ACC1K848</accession>
<sequence length="506" mass="55328">MGHSRKRQKTEPRQRRCRPLESVLKTVFGYMVAGDAGSDPGQQCGLPLGRLRALQPLTAVCRSWRRATLPLFYQSVVCCIREAPTAVPATSKAQDSVLNHAWSTNLGLIADGGFERYARQLAISMVGDVAPDLAATVLAAEGFGSRRWQRIERLRVAHWHGETRRSPTYSAESLARLNSFLLHALPGLTSVRYVSPDDRGRYCEFPLDGLLASTLSRLTEIRIATGLIPDMGSTAFLPALTSLTLRSPMLAGAQHLPMVCAESLETLHIGFTSADSIWGRFYAASGAGELCFGSLKTLVLEYREPPDVKARLARPAKSVVGLYEDCYSEVSECSSTYSDGKQHGQWVDEAAGGEEGDGDSEDLDNETLIDPTSPTRVLFCKRPAAASPTWPAFPALRSLSVCKYPDEIGHVLRQFAVDRIPNISIRDVRVGWTALRPTTAARLSSLRVHIATRGLAFKREEHRYQAWVNRLFSVSSPMAGLHLAAPTAMPITLPDVVGLVQLSSLS</sequence>
<comment type="caution">
    <text evidence="1">The sequence shown here is derived from an EMBL/GenBank/DDBJ whole genome shotgun (WGS) entry which is preliminary data.</text>
</comment>
<name>A0ACC1K848_9FUNG</name>
<feature type="non-terminal residue" evidence="1">
    <location>
        <position position="506"/>
    </location>
</feature>
<gene>
    <name evidence="1" type="ORF">IWQ57_000579</name>
</gene>
<organism evidence="1 2">
    <name type="scientific">Coemansia nantahalensis</name>
    <dbReference type="NCBI Taxonomy" id="2789366"/>
    <lineage>
        <taxon>Eukaryota</taxon>
        <taxon>Fungi</taxon>
        <taxon>Fungi incertae sedis</taxon>
        <taxon>Zoopagomycota</taxon>
        <taxon>Kickxellomycotina</taxon>
        <taxon>Kickxellomycetes</taxon>
        <taxon>Kickxellales</taxon>
        <taxon>Kickxellaceae</taxon>
        <taxon>Coemansia</taxon>
    </lineage>
</organism>
<reference evidence="1" key="1">
    <citation type="submission" date="2022-07" db="EMBL/GenBank/DDBJ databases">
        <title>Phylogenomic reconstructions and comparative analyses of Kickxellomycotina fungi.</title>
        <authorList>
            <person name="Reynolds N.K."/>
            <person name="Stajich J.E."/>
            <person name="Barry K."/>
            <person name="Grigoriev I.V."/>
            <person name="Crous P."/>
            <person name="Smith M.E."/>
        </authorList>
    </citation>
    <scope>NUCLEOTIDE SEQUENCE</scope>
    <source>
        <strain evidence="1">CBS 109366</strain>
    </source>
</reference>
<evidence type="ECO:0000313" key="1">
    <source>
        <dbReference type="EMBL" id="KAJ2774993.1"/>
    </source>
</evidence>